<dbReference type="OrthoDB" id="2323347at2"/>
<dbReference type="Pfam" id="PF11148">
    <property type="entry name" value="DUF2922"/>
    <property type="match status" value="1"/>
</dbReference>
<evidence type="ECO:0008006" key="3">
    <source>
        <dbReference type="Google" id="ProtNLM"/>
    </source>
</evidence>
<keyword evidence="2" id="KW-1185">Reference proteome</keyword>
<evidence type="ECO:0000313" key="1">
    <source>
        <dbReference type="EMBL" id="KRK45502.1"/>
    </source>
</evidence>
<comment type="caution">
    <text evidence="1">The sequence shown here is derived from an EMBL/GenBank/DDBJ whole genome shotgun (WGS) entry which is preliminary data.</text>
</comment>
<dbReference type="PATRIC" id="fig|1423719.4.peg.1339"/>
<gene>
    <name evidence="1" type="ORF">FC66_GL001317</name>
</gene>
<organism evidence="1 2">
    <name type="scientific">Dellaglioa algida DSM 15638</name>
    <dbReference type="NCBI Taxonomy" id="1423719"/>
    <lineage>
        <taxon>Bacteria</taxon>
        <taxon>Bacillati</taxon>
        <taxon>Bacillota</taxon>
        <taxon>Bacilli</taxon>
        <taxon>Lactobacillales</taxon>
        <taxon>Lactobacillaceae</taxon>
        <taxon>Dellaglioa</taxon>
    </lineage>
</organism>
<sequence>MKQLALAFKNEAGKTRHMKLRYVNTDLDPATVKKAMEEITGSDLFHRDNEKMFVTPISAQFVETIETPIYKNDLV</sequence>
<evidence type="ECO:0000313" key="2">
    <source>
        <dbReference type="Proteomes" id="UP000051450"/>
    </source>
</evidence>
<dbReference type="AlphaFoldDB" id="A0A0R1HGB0"/>
<protein>
    <recommendedName>
        <fullName evidence="3">DUF2922 domain-containing protein</fullName>
    </recommendedName>
</protein>
<dbReference type="STRING" id="1423719.FC66_GL001317"/>
<dbReference type="Proteomes" id="UP000051450">
    <property type="component" value="Unassembled WGS sequence"/>
</dbReference>
<reference evidence="1 2" key="1">
    <citation type="journal article" date="2015" name="Genome Announc.">
        <title>Expanding the biotechnology potential of lactobacilli through comparative genomics of 213 strains and associated genera.</title>
        <authorList>
            <person name="Sun Z."/>
            <person name="Harris H.M."/>
            <person name="McCann A."/>
            <person name="Guo C."/>
            <person name="Argimon S."/>
            <person name="Zhang W."/>
            <person name="Yang X."/>
            <person name="Jeffery I.B."/>
            <person name="Cooney J.C."/>
            <person name="Kagawa T.F."/>
            <person name="Liu W."/>
            <person name="Song Y."/>
            <person name="Salvetti E."/>
            <person name="Wrobel A."/>
            <person name="Rasinkangas P."/>
            <person name="Parkhill J."/>
            <person name="Rea M.C."/>
            <person name="O'Sullivan O."/>
            <person name="Ritari J."/>
            <person name="Douillard F.P."/>
            <person name="Paul Ross R."/>
            <person name="Yang R."/>
            <person name="Briner A.E."/>
            <person name="Felis G.E."/>
            <person name="de Vos W.M."/>
            <person name="Barrangou R."/>
            <person name="Klaenhammer T.R."/>
            <person name="Caufield P.W."/>
            <person name="Cui Y."/>
            <person name="Zhang H."/>
            <person name="O'Toole P.W."/>
        </authorList>
    </citation>
    <scope>NUCLEOTIDE SEQUENCE [LARGE SCALE GENOMIC DNA]</scope>
    <source>
        <strain evidence="1 2">DSM 15638</strain>
    </source>
</reference>
<accession>A0A0R1HGB0</accession>
<dbReference type="EMBL" id="AZDI01000007">
    <property type="protein sequence ID" value="KRK45502.1"/>
    <property type="molecule type" value="Genomic_DNA"/>
</dbReference>
<name>A0A0R1HGB0_9LACO</name>
<dbReference type="RefSeq" id="WP_057974373.1">
    <property type="nucleotide sequence ID" value="NZ_AZDI01000007.1"/>
</dbReference>
<proteinExistence type="predicted"/>
<dbReference type="InterPro" id="IPR021321">
    <property type="entry name" value="DUF2922"/>
</dbReference>